<feature type="chain" id="PRO_5013073441" evidence="1">
    <location>
        <begin position="20"/>
        <end position="114"/>
    </location>
</feature>
<proteinExistence type="predicted"/>
<dbReference type="EMBL" id="KZ107844">
    <property type="protein sequence ID" value="OSS49152.1"/>
    <property type="molecule type" value="Genomic_DNA"/>
</dbReference>
<dbReference type="InParanoid" id="A0A1Y2LZJ7"/>
<dbReference type="Proteomes" id="UP000193240">
    <property type="component" value="Unassembled WGS sequence"/>
</dbReference>
<name>A0A1Y2LZJ7_EPING</name>
<organism evidence="2 3">
    <name type="scientific">Epicoccum nigrum</name>
    <name type="common">Soil fungus</name>
    <name type="synonym">Epicoccum purpurascens</name>
    <dbReference type="NCBI Taxonomy" id="105696"/>
    <lineage>
        <taxon>Eukaryota</taxon>
        <taxon>Fungi</taxon>
        <taxon>Dikarya</taxon>
        <taxon>Ascomycota</taxon>
        <taxon>Pezizomycotina</taxon>
        <taxon>Dothideomycetes</taxon>
        <taxon>Pleosporomycetidae</taxon>
        <taxon>Pleosporales</taxon>
        <taxon>Pleosporineae</taxon>
        <taxon>Didymellaceae</taxon>
        <taxon>Epicoccum</taxon>
    </lineage>
</organism>
<dbReference type="AlphaFoldDB" id="A0A1Y2LZJ7"/>
<sequence length="114" mass="12783">MKYLTAICAVVSLITFAVAVPAEPPDRHVFPREEGNYCGKCILMGDDGRRVFIRTSVPPNKCNTLPNNDEFYACTNNDCGLCMMFLDDDCQGDLVHWGGQGSWYGKRARSYICF</sequence>
<feature type="signal peptide" evidence="1">
    <location>
        <begin position="1"/>
        <end position="19"/>
    </location>
</feature>
<evidence type="ECO:0000313" key="2">
    <source>
        <dbReference type="EMBL" id="OSS49152.1"/>
    </source>
</evidence>
<keyword evidence="3" id="KW-1185">Reference proteome</keyword>
<evidence type="ECO:0000256" key="1">
    <source>
        <dbReference type="SAM" id="SignalP"/>
    </source>
</evidence>
<evidence type="ECO:0000313" key="3">
    <source>
        <dbReference type="Proteomes" id="UP000193240"/>
    </source>
</evidence>
<reference evidence="2 3" key="1">
    <citation type="journal article" date="2017" name="Genome Announc.">
        <title>Genome sequence of the saprophytic ascomycete Epicoccum nigrum ICMP 19927 strain isolated from New Zealand.</title>
        <authorList>
            <person name="Fokin M."/>
            <person name="Fleetwood D."/>
            <person name="Weir B.S."/>
            <person name="Villas-Boas S.G."/>
        </authorList>
    </citation>
    <scope>NUCLEOTIDE SEQUENCE [LARGE SCALE GENOMIC DNA]</scope>
    <source>
        <strain evidence="2 3">ICMP 19927</strain>
    </source>
</reference>
<keyword evidence="1" id="KW-0732">Signal</keyword>
<protein>
    <submittedName>
        <fullName evidence="2">Uncharacterized protein</fullName>
    </submittedName>
</protein>
<accession>A0A1Y2LZJ7</accession>
<gene>
    <name evidence="2" type="ORF">B5807_05620</name>
</gene>